<dbReference type="Proteomes" id="UP000799777">
    <property type="component" value="Unassembled WGS sequence"/>
</dbReference>
<dbReference type="OrthoDB" id="2935572at2759"/>
<proteinExistence type="predicted"/>
<comment type="caution">
    <text evidence="2">The sequence shown here is derived from an EMBL/GenBank/DDBJ whole genome shotgun (WGS) entry which is preliminary data.</text>
</comment>
<protein>
    <recommendedName>
        <fullName evidence="4">Negative regulator of differentiation 1</fullName>
    </recommendedName>
</protein>
<evidence type="ECO:0000256" key="1">
    <source>
        <dbReference type="SAM" id="MobiDB-lite"/>
    </source>
</evidence>
<accession>A0A9P4HI02</accession>
<evidence type="ECO:0000313" key="3">
    <source>
        <dbReference type="Proteomes" id="UP000799777"/>
    </source>
</evidence>
<keyword evidence="3" id="KW-1185">Reference proteome</keyword>
<name>A0A9P4HI02_9PLEO</name>
<gene>
    <name evidence="2" type="ORF">EK21DRAFT_98020</name>
</gene>
<feature type="compositionally biased region" description="Polar residues" evidence="1">
    <location>
        <begin position="158"/>
        <end position="168"/>
    </location>
</feature>
<sequence>MATVTIGRSYFEALLRRAQFVSVMDHTSDEHVDFRPNLFNNVTISKAEHEYMAMVSRTPYLLKSALFRGGLTNETLETLLAGESSAMEDETSQYDFHAMEDETSQYDFHADASYSGTRAIPSGQADSSHTERSPVSDDTAICHGSLPHARAAFQRTVSYGQPDSSTGSPPKDHDGQNSTRRVPVHDQRTICITNLSERTTHKDFAGIIRGGRLLDIFLRSDRSATVSFVEGAAEFLAYTKRKDIYLHTKRIANGATRNLVVRGIAGKLTADQIRDHLDHIHNLVVVDISFQNGDAYISTNSIHNALFARTCMMSRTAYKGSRVEHYPDECAAPLPQPPKNHYSTAPPAPAKSKPITNAYALLDTGSDLESESEEESYMSEGVRVDQHAWRNMAVA</sequence>
<dbReference type="AlphaFoldDB" id="A0A9P4HI02"/>
<feature type="region of interest" description="Disordered" evidence="1">
    <location>
        <begin position="333"/>
        <end position="353"/>
    </location>
</feature>
<organism evidence="2 3">
    <name type="scientific">Setomelanomma holmii</name>
    <dbReference type="NCBI Taxonomy" id="210430"/>
    <lineage>
        <taxon>Eukaryota</taxon>
        <taxon>Fungi</taxon>
        <taxon>Dikarya</taxon>
        <taxon>Ascomycota</taxon>
        <taxon>Pezizomycotina</taxon>
        <taxon>Dothideomycetes</taxon>
        <taxon>Pleosporomycetidae</taxon>
        <taxon>Pleosporales</taxon>
        <taxon>Pleosporineae</taxon>
        <taxon>Phaeosphaeriaceae</taxon>
        <taxon>Setomelanomma</taxon>
    </lineage>
</organism>
<evidence type="ECO:0000313" key="2">
    <source>
        <dbReference type="EMBL" id="KAF2033592.1"/>
    </source>
</evidence>
<dbReference type="EMBL" id="ML978165">
    <property type="protein sequence ID" value="KAF2033592.1"/>
    <property type="molecule type" value="Genomic_DNA"/>
</dbReference>
<feature type="region of interest" description="Disordered" evidence="1">
    <location>
        <begin position="158"/>
        <end position="184"/>
    </location>
</feature>
<feature type="region of interest" description="Disordered" evidence="1">
    <location>
        <begin position="115"/>
        <end position="141"/>
    </location>
</feature>
<reference evidence="2" key="1">
    <citation type="journal article" date="2020" name="Stud. Mycol.">
        <title>101 Dothideomycetes genomes: a test case for predicting lifestyles and emergence of pathogens.</title>
        <authorList>
            <person name="Haridas S."/>
            <person name="Albert R."/>
            <person name="Binder M."/>
            <person name="Bloem J."/>
            <person name="Labutti K."/>
            <person name="Salamov A."/>
            <person name="Andreopoulos B."/>
            <person name="Baker S."/>
            <person name="Barry K."/>
            <person name="Bills G."/>
            <person name="Bluhm B."/>
            <person name="Cannon C."/>
            <person name="Castanera R."/>
            <person name="Culley D."/>
            <person name="Daum C."/>
            <person name="Ezra D."/>
            <person name="Gonzalez J."/>
            <person name="Henrissat B."/>
            <person name="Kuo A."/>
            <person name="Liang C."/>
            <person name="Lipzen A."/>
            <person name="Lutzoni F."/>
            <person name="Magnuson J."/>
            <person name="Mondo S."/>
            <person name="Nolan M."/>
            <person name="Ohm R."/>
            <person name="Pangilinan J."/>
            <person name="Park H.-J."/>
            <person name="Ramirez L."/>
            <person name="Alfaro M."/>
            <person name="Sun H."/>
            <person name="Tritt A."/>
            <person name="Yoshinaga Y."/>
            <person name="Zwiers L.-H."/>
            <person name="Turgeon B."/>
            <person name="Goodwin S."/>
            <person name="Spatafora J."/>
            <person name="Crous P."/>
            <person name="Grigoriev I."/>
        </authorList>
    </citation>
    <scope>NUCLEOTIDE SEQUENCE</scope>
    <source>
        <strain evidence="2">CBS 110217</strain>
    </source>
</reference>
<evidence type="ECO:0008006" key="4">
    <source>
        <dbReference type="Google" id="ProtNLM"/>
    </source>
</evidence>